<name>W2TZT1_NECAM</name>
<keyword evidence="2" id="KW-1185">Reference proteome</keyword>
<evidence type="ECO:0000313" key="2">
    <source>
        <dbReference type="Proteomes" id="UP000053676"/>
    </source>
</evidence>
<protein>
    <submittedName>
        <fullName evidence="1">Uncharacterized protein</fullName>
    </submittedName>
</protein>
<accession>W2TZT1</accession>
<dbReference type="AlphaFoldDB" id="W2TZT1"/>
<organism evidence="1 2">
    <name type="scientific">Necator americanus</name>
    <name type="common">Human hookworm</name>
    <dbReference type="NCBI Taxonomy" id="51031"/>
    <lineage>
        <taxon>Eukaryota</taxon>
        <taxon>Metazoa</taxon>
        <taxon>Ecdysozoa</taxon>
        <taxon>Nematoda</taxon>
        <taxon>Chromadorea</taxon>
        <taxon>Rhabditida</taxon>
        <taxon>Rhabditina</taxon>
        <taxon>Rhabditomorpha</taxon>
        <taxon>Strongyloidea</taxon>
        <taxon>Ancylostomatidae</taxon>
        <taxon>Bunostominae</taxon>
        <taxon>Necator</taxon>
    </lineage>
</organism>
<proteinExistence type="predicted"/>
<gene>
    <name evidence="1" type="ORF">NECAME_00048</name>
</gene>
<reference evidence="2" key="1">
    <citation type="journal article" date="2014" name="Nat. Genet.">
        <title>Genome of the human hookworm Necator americanus.</title>
        <authorList>
            <person name="Tang Y.T."/>
            <person name="Gao X."/>
            <person name="Rosa B.A."/>
            <person name="Abubucker S."/>
            <person name="Hallsworth-Pepin K."/>
            <person name="Martin J."/>
            <person name="Tyagi R."/>
            <person name="Heizer E."/>
            <person name="Zhang X."/>
            <person name="Bhonagiri-Palsikar V."/>
            <person name="Minx P."/>
            <person name="Warren W.C."/>
            <person name="Wang Q."/>
            <person name="Zhan B."/>
            <person name="Hotez P.J."/>
            <person name="Sternberg P.W."/>
            <person name="Dougall A."/>
            <person name="Gaze S.T."/>
            <person name="Mulvenna J."/>
            <person name="Sotillo J."/>
            <person name="Ranganathan S."/>
            <person name="Rabelo E.M."/>
            <person name="Wilson R.K."/>
            <person name="Felgner P.L."/>
            <person name="Bethony J."/>
            <person name="Hawdon J.M."/>
            <person name="Gasser R.B."/>
            <person name="Loukas A."/>
            <person name="Mitreva M."/>
        </authorList>
    </citation>
    <scope>NUCLEOTIDE SEQUENCE [LARGE SCALE GENOMIC DNA]</scope>
</reference>
<dbReference type="KEGG" id="nai:NECAME_00048"/>
<dbReference type="OrthoDB" id="5843646at2759"/>
<dbReference type="EMBL" id="KI657455">
    <property type="protein sequence ID" value="ETN87189.1"/>
    <property type="molecule type" value="Genomic_DNA"/>
</dbReference>
<sequence>MIKYNKHESLTLQLKGQIRRNLKIVECLTLQGPIVRAFIVILNCHFIAERREEADKSALFDKCPHRQLQVMDTREKMLPAGEL</sequence>
<evidence type="ECO:0000313" key="1">
    <source>
        <dbReference type="EMBL" id="ETN87189.1"/>
    </source>
</evidence>
<dbReference type="Proteomes" id="UP000053676">
    <property type="component" value="Unassembled WGS sequence"/>
</dbReference>